<dbReference type="KEGG" id="run:DR864_09785"/>
<evidence type="ECO:0000256" key="1">
    <source>
        <dbReference type="ARBA" id="ARBA00007825"/>
    </source>
</evidence>
<evidence type="ECO:0000313" key="6">
    <source>
        <dbReference type="Proteomes" id="UP000251993"/>
    </source>
</evidence>
<dbReference type="Proteomes" id="UP000251993">
    <property type="component" value="Chromosome"/>
</dbReference>
<proteinExistence type="inferred from homology"/>
<keyword evidence="6" id="KW-1185">Reference proteome</keyword>
<dbReference type="SUPFAM" id="SSF49482">
    <property type="entry name" value="Aromatic compound dioxygenase"/>
    <property type="match status" value="1"/>
</dbReference>
<feature type="domain" description="Intradiol ring-cleavage dioxygenases" evidence="4">
    <location>
        <begin position="61"/>
        <end position="178"/>
    </location>
</feature>
<dbReference type="Pfam" id="PF00775">
    <property type="entry name" value="Dioxygenase_C"/>
    <property type="match status" value="1"/>
</dbReference>
<dbReference type="InterPro" id="IPR050770">
    <property type="entry name" value="Intradiol_RC_Dioxygenase"/>
</dbReference>
<dbReference type="EMBL" id="CP030850">
    <property type="protein sequence ID" value="AXE18003.1"/>
    <property type="molecule type" value="Genomic_DNA"/>
</dbReference>
<organism evidence="5 6">
    <name type="scientific">Runella rosea</name>
    <dbReference type="NCBI Taxonomy" id="2259595"/>
    <lineage>
        <taxon>Bacteria</taxon>
        <taxon>Pseudomonadati</taxon>
        <taxon>Bacteroidota</taxon>
        <taxon>Cytophagia</taxon>
        <taxon>Cytophagales</taxon>
        <taxon>Spirosomataceae</taxon>
        <taxon>Runella</taxon>
    </lineage>
</organism>
<dbReference type="GO" id="GO:0008199">
    <property type="term" value="F:ferric iron binding"/>
    <property type="evidence" value="ECO:0007669"/>
    <property type="project" value="InterPro"/>
</dbReference>
<evidence type="ECO:0000256" key="2">
    <source>
        <dbReference type="ARBA" id="ARBA00022964"/>
    </source>
</evidence>
<evidence type="ECO:0000256" key="3">
    <source>
        <dbReference type="ARBA" id="ARBA00023002"/>
    </source>
</evidence>
<accession>A0A344TH82</accession>
<evidence type="ECO:0000259" key="4">
    <source>
        <dbReference type="Pfam" id="PF00775"/>
    </source>
</evidence>
<protein>
    <submittedName>
        <fullName evidence="5">Intradiol ring-cleavage dioxygenase</fullName>
    </submittedName>
</protein>
<dbReference type="InterPro" id="IPR000627">
    <property type="entry name" value="Intradiol_dOase_C"/>
</dbReference>
<dbReference type="PANTHER" id="PTHR33711">
    <property type="entry name" value="DIOXYGENASE, PUTATIVE (AFU_ORTHOLOGUE AFUA_2G02910)-RELATED"/>
    <property type="match status" value="1"/>
</dbReference>
<dbReference type="GO" id="GO:0016702">
    <property type="term" value="F:oxidoreductase activity, acting on single donors with incorporation of molecular oxygen, incorporation of two atoms of oxygen"/>
    <property type="evidence" value="ECO:0007669"/>
    <property type="project" value="InterPro"/>
</dbReference>
<keyword evidence="2 5" id="KW-0223">Dioxygenase</keyword>
<sequence length="218" mass="24779">MFSHFFWFVSENQHDTAMKNLLIFSILLFVGVLSQAQKVGDSCEDCEMMFEGMPKTLSWQTTIADAKEAGERMEISGKIYQADGKTPATEVILYVYHTDVKGEYTPAATQVHARRHGHLRGWIKTDVQGRYQFSTIRPAAYPGQKFAAHVHPIIKEAAKNEYWIDEYQFEGDPLLTQKDRANAQNRGGSGIIKLTKNEKGVWIGKRDIILGKNIPNYH</sequence>
<comment type="similarity">
    <text evidence="1">Belongs to the intradiol ring-cleavage dioxygenase family.</text>
</comment>
<dbReference type="Gene3D" id="2.60.130.10">
    <property type="entry name" value="Aromatic compound dioxygenase"/>
    <property type="match status" value="1"/>
</dbReference>
<gene>
    <name evidence="5" type="ORF">DR864_09785</name>
</gene>
<evidence type="ECO:0000313" key="5">
    <source>
        <dbReference type="EMBL" id="AXE18003.1"/>
    </source>
</evidence>
<dbReference type="OrthoDB" id="933561at2"/>
<name>A0A344TH82_9BACT</name>
<keyword evidence="3" id="KW-0560">Oxidoreductase</keyword>
<dbReference type="InterPro" id="IPR015889">
    <property type="entry name" value="Intradiol_dOase_core"/>
</dbReference>
<dbReference type="PANTHER" id="PTHR33711:SF10">
    <property type="entry name" value="INTRADIOL RING-CLEAVAGE DIOXYGENASES DOMAIN-CONTAINING PROTEIN"/>
    <property type="match status" value="1"/>
</dbReference>
<dbReference type="AlphaFoldDB" id="A0A344TH82"/>
<reference evidence="5 6" key="1">
    <citation type="submission" date="2018-07" db="EMBL/GenBank/DDBJ databases">
        <title>Genome sequencing of Runella.</title>
        <authorList>
            <person name="Baek M.-G."/>
            <person name="Yi H."/>
        </authorList>
    </citation>
    <scope>NUCLEOTIDE SEQUENCE [LARGE SCALE GENOMIC DNA]</scope>
    <source>
        <strain evidence="5 6">HYN0085</strain>
    </source>
</reference>